<dbReference type="Proteomes" id="UP000076154">
    <property type="component" value="Unassembled WGS sequence"/>
</dbReference>
<evidence type="ECO:0000313" key="2">
    <source>
        <dbReference type="Proteomes" id="UP000076154"/>
    </source>
</evidence>
<name>A0A369J7T6_HYPMA</name>
<organism evidence="1 2">
    <name type="scientific">Hypsizygus marmoreus</name>
    <name type="common">White beech mushroom</name>
    <name type="synonym">Agaricus marmoreus</name>
    <dbReference type="NCBI Taxonomy" id="39966"/>
    <lineage>
        <taxon>Eukaryota</taxon>
        <taxon>Fungi</taxon>
        <taxon>Dikarya</taxon>
        <taxon>Basidiomycota</taxon>
        <taxon>Agaricomycotina</taxon>
        <taxon>Agaricomycetes</taxon>
        <taxon>Agaricomycetidae</taxon>
        <taxon>Agaricales</taxon>
        <taxon>Tricholomatineae</taxon>
        <taxon>Lyophyllaceae</taxon>
        <taxon>Hypsizygus</taxon>
    </lineage>
</organism>
<dbReference type="EMBL" id="LUEZ02000158">
    <property type="protein sequence ID" value="RDB15534.1"/>
    <property type="molecule type" value="Genomic_DNA"/>
</dbReference>
<evidence type="ECO:0000313" key="1">
    <source>
        <dbReference type="EMBL" id="RDB15534.1"/>
    </source>
</evidence>
<dbReference type="InParanoid" id="A0A369J7T6"/>
<proteinExistence type="predicted"/>
<keyword evidence="2" id="KW-1185">Reference proteome</keyword>
<protein>
    <submittedName>
        <fullName evidence="1">Uncharacterized protein</fullName>
    </submittedName>
</protein>
<accession>A0A369J7T6</accession>
<dbReference type="AlphaFoldDB" id="A0A369J7T6"/>
<comment type="caution">
    <text evidence="1">The sequence shown here is derived from an EMBL/GenBank/DDBJ whole genome shotgun (WGS) entry which is preliminary data.</text>
</comment>
<sequence length="310" mass="35737">MVQHPPRHPRCAHSGLYVPLTVKLSIDEIHSFPIPIFSLDINVMHLELTGVTLVDFTDDCPNATSTDYSRMTAPTLEILFRTPSRVNALIDLPHSFVSRIKHLIIYDTDMTVWLANRIMTNTMNSLESLQIRNILKERPTNWFECDFTLLRKLNHIEFYVILGHRGTENFQLLASAALSSIIDFFTKNPTAARIRRFSIRFIRFWGTGPIPDWRPYLDNLAAISSWHEVDRILDGVRGSTSMLAKFIVSLGLGLTQRDSQRYLSEHPDDLEWRRSIDEMQIAWQEKVHAIMPLASRWGVLVARNILDVET</sequence>
<gene>
    <name evidence="1" type="ORF">Hypma_004248</name>
</gene>
<reference evidence="1" key="1">
    <citation type="submission" date="2018-04" db="EMBL/GenBank/DDBJ databases">
        <title>Whole genome sequencing of Hypsizygus marmoreus.</title>
        <authorList>
            <person name="Choi I.-G."/>
            <person name="Min B."/>
            <person name="Kim J.-G."/>
            <person name="Kim S."/>
            <person name="Oh Y.-L."/>
            <person name="Kong W.-S."/>
            <person name="Park H."/>
            <person name="Jeong J."/>
            <person name="Song E.-S."/>
        </authorList>
    </citation>
    <scope>NUCLEOTIDE SEQUENCE [LARGE SCALE GENOMIC DNA]</scope>
    <source>
        <strain evidence="1">51987-8</strain>
    </source>
</reference>